<sequence>MGGVEICAPFEPFPLLWTVSDTSRKPIYEQIRWPRPEARPAPCTRLIKGLDSVRTALIVFSEVWARISAYFMRNILSHTTVIMKAISPVRSMRNNITNSSEHALGIARSKSPMDDPLNLLYNMNDCYTKLKELVPSLPQNKNVSKIEILQHVIDYILDLQIALDSSSIISSCQHQQQRPGQPASPRNPLATINSDISLLTFQSNDQLPKETDDS</sequence>
<dbReference type="SUPFAM" id="SSF47459">
    <property type="entry name" value="HLH, helix-loop-helix DNA-binding domain"/>
    <property type="match status" value="1"/>
</dbReference>
<keyword evidence="7" id="KW-0090">Biological rhythms</keyword>
<evidence type="ECO:0000256" key="8">
    <source>
        <dbReference type="ARBA" id="ARBA00023163"/>
    </source>
</evidence>
<dbReference type="PROSITE" id="PS50888">
    <property type="entry name" value="BHLH"/>
    <property type="match status" value="1"/>
</dbReference>
<keyword evidence="8" id="KW-0804">Transcription</keyword>
<dbReference type="Ensembl" id="ENSOMYT00000007706.2">
    <property type="protein sequence ID" value="ENSOMYP00000006927.2"/>
    <property type="gene ID" value="ENSOMYG00000003555.2"/>
</dbReference>
<organism evidence="15 16">
    <name type="scientific">Oncorhynchus mykiss</name>
    <name type="common">Rainbow trout</name>
    <name type="synonym">Salmo gairdneri</name>
    <dbReference type="NCBI Taxonomy" id="8022"/>
    <lineage>
        <taxon>Eukaryota</taxon>
        <taxon>Metazoa</taxon>
        <taxon>Chordata</taxon>
        <taxon>Craniata</taxon>
        <taxon>Vertebrata</taxon>
        <taxon>Euteleostomi</taxon>
        <taxon>Actinopterygii</taxon>
        <taxon>Neopterygii</taxon>
        <taxon>Teleostei</taxon>
        <taxon>Protacanthopterygii</taxon>
        <taxon>Salmoniformes</taxon>
        <taxon>Salmonidae</taxon>
        <taxon>Salmoninae</taxon>
        <taxon>Oncorhynchus</taxon>
    </lineage>
</organism>
<dbReference type="Pfam" id="PF00010">
    <property type="entry name" value="HLH"/>
    <property type="match status" value="1"/>
</dbReference>
<dbReference type="GeneTree" id="ENSGT00940000156464"/>
<dbReference type="InterPro" id="IPR011598">
    <property type="entry name" value="bHLH_dom"/>
</dbReference>
<evidence type="ECO:0000313" key="16">
    <source>
        <dbReference type="Proteomes" id="UP000694395"/>
    </source>
</evidence>
<keyword evidence="16" id="KW-1185">Reference proteome</keyword>
<keyword evidence="9" id="KW-0539">Nucleus</keyword>
<dbReference type="GO" id="GO:0046983">
    <property type="term" value="F:protein dimerization activity"/>
    <property type="evidence" value="ECO:0007669"/>
    <property type="project" value="InterPro"/>
</dbReference>
<dbReference type="GO" id="GO:0000122">
    <property type="term" value="P:negative regulation of transcription by RNA polymerase II"/>
    <property type="evidence" value="ECO:0007669"/>
    <property type="project" value="InterPro"/>
</dbReference>
<evidence type="ECO:0000256" key="5">
    <source>
        <dbReference type="ARBA" id="ARBA00022491"/>
    </source>
</evidence>
<feature type="domain" description="BHLH" evidence="14">
    <location>
        <begin position="107"/>
        <end position="159"/>
    </location>
</feature>
<evidence type="ECO:0000259" key="14">
    <source>
        <dbReference type="PROSITE" id="PS50888"/>
    </source>
</evidence>
<dbReference type="GO" id="GO:0005634">
    <property type="term" value="C:nucleus"/>
    <property type="evidence" value="ECO:0007669"/>
    <property type="project" value="UniProtKB-SubCell"/>
</dbReference>
<reference evidence="15" key="1">
    <citation type="submission" date="2020-07" db="EMBL/GenBank/DDBJ databases">
        <title>A long reads based de novo assembly of the rainbow trout Arlee double haploid line genome.</title>
        <authorList>
            <person name="Gao G."/>
            <person name="Palti Y."/>
        </authorList>
    </citation>
    <scope>NUCLEOTIDE SEQUENCE [LARGE SCALE GENOMIC DNA]</scope>
</reference>
<dbReference type="FunFam" id="4.10.280.10:FF:000048">
    <property type="entry name" value="DNA-binding protein inhibitor ID-4"/>
    <property type="match status" value="1"/>
</dbReference>
<keyword evidence="4" id="KW-0963">Cytoplasm</keyword>
<evidence type="ECO:0000256" key="9">
    <source>
        <dbReference type="ARBA" id="ARBA00023242"/>
    </source>
</evidence>
<comment type="subcellular location">
    <subcellularLocation>
        <location evidence="2">Cytoplasm</location>
    </subcellularLocation>
    <subcellularLocation>
        <location evidence="1">Nucleus</location>
    </subcellularLocation>
</comment>
<dbReference type="InterPro" id="IPR036638">
    <property type="entry name" value="HLH_DNA-bd_sf"/>
</dbReference>
<dbReference type="SMART" id="SM00353">
    <property type="entry name" value="HLH"/>
    <property type="match status" value="1"/>
</dbReference>
<dbReference type="GO" id="GO:0032922">
    <property type="term" value="P:circadian regulation of gene expression"/>
    <property type="evidence" value="ECO:0007669"/>
    <property type="project" value="TreeGrafter"/>
</dbReference>
<name>A0A8C7M2C4_ONCMY</name>
<keyword evidence="5" id="KW-0678">Repressor</keyword>
<keyword evidence="6" id="KW-0805">Transcription regulation</keyword>
<dbReference type="Proteomes" id="UP000694395">
    <property type="component" value="Chromosome 4"/>
</dbReference>
<dbReference type="PANTHER" id="PTHR11723">
    <property type="entry name" value="DNA-BINDING PROTEIN INHIBITOR"/>
    <property type="match status" value="1"/>
</dbReference>
<protein>
    <recommendedName>
        <fullName evidence="11">DNA-binding protein inhibitor ID-4</fullName>
    </recommendedName>
    <alternativeName>
        <fullName evidence="13">Inhibitor of DNA binding 4</fullName>
    </alternativeName>
    <alternativeName>
        <fullName evidence="12">Inhibitor of differentiation 4</fullName>
    </alternativeName>
</protein>
<evidence type="ECO:0000256" key="2">
    <source>
        <dbReference type="ARBA" id="ARBA00004496"/>
    </source>
</evidence>
<dbReference type="AlphaFoldDB" id="A0A8C7M2C4"/>
<evidence type="ECO:0000256" key="11">
    <source>
        <dbReference type="ARBA" id="ARBA00040558"/>
    </source>
</evidence>
<evidence type="ECO:0000256" key="12">
    <source>
        <dbReference type="ARBA" id="ARBA00042952"/>
    </source>
</evidence>
<evidence type="ECO:0000256" key="1">
    <source>
        <dbReference type="ARBA" id="ARBA00004123"/>
    </source>
</evidence>
<proteinExistence type="predicted"/>
<evidence type="ECO:0000256" key="4">
    <source>
        <dbReference type="ARBA" id="ARBA00022490"/>
    </source>
</evidence>
<dbReference type="InterPro" id="IPR026052">
    <property type="entry name" value="DNA-bd_prot-inh"/>
</dbReference>
<evidence type="ECO:0000256" key="7">
    <source>
        <dbReference type="ARBA" id="ARBA00023108"/>
    </source>
</evidence>
<keyword evidence="3" id="KW-0217">Developmental protein</keyword>
<dbReference type="GO" id="GO:0030154">
    <property type="term" value="P:cell differentiation"/>
    <property type="evidence" value="ECO:0007669"/>
    <property type="project" value="TreeGrafter"/>
</dbReference>
<comment type="subunit">
    <text evidence="10">Heterodimer with other HLH proteins.</text>
</comment>
<dbReference type="Gene3D" id="4.10.280.10">
    <property type="entry name" value="Helix-loop-helix DNA-binding domain"/>
    <property type="match status" value="1"/>
</dbReference>
<dbReference type="PANTHER" id="PTHR11723:SF5">
    <property type="entry name" value="DNA-BINDING PROTEIN INHIBITOR ID-2"/>
    <property type="match status" value="1"/>
</dbReference>
<dbReference type="GO" id="GO:0005737">
    <property type="term" value="C:cytoplasm"/>
    <property type="evidence" value="ECO:0007669"/>
    <property type="project" value="UniProtKB-SubCell"/>
</dbReference>
<reference evidence="15" key="3">
    <citation type="submission" date="2025-09" db="UniProtKB">
        <authorList>
            <consortium name="Ensembl"/>
        </authorList>
    </citation>
    <scope>IDENTIFICATION</scope>
</reference>
<evidence type="ECO:0000256" key="3">
    <source>
        <dbReference type="ARBA" id="ARBA00022473"/>
    </source>
</evidence>
<evidence type="ECO:0000256" key="6">
    <source>
        <dbReference type="ARBA" id="ARBA00023015"/>
    </source>
</evidence>
<reference evidence="15" key="2">
    <citation type="submission" date="2025-08" db="UniProtKB">
        <authorList>
            <consortium name="Ensembl"/>
        </authorList>
    </citation>
    <scope>IDENTIFICATION</scope>
</reference>
<evidence type="ECO:0000256" key="13">
    <source>
        <dbReference type="ARBA" id="ARBA00043118"/>
    </source>
</evidence>
<evidence type="ECO:0000256" key="10">
    <source>
        <dbReference type="ARBA" id="ARBA00038627"/>
    </source>
</evidence>
<evidence type="ECO:0000313" key="15">
    <source>
        <dbReference type="Ensembl" id="ENSOMYP00000006927.2"/>
    </source>
</evidence>
<accession>A0A8C7M2C4</accession>